<keyword evidence="4" id="KW-0067">ATP-binding</keyword>
<dbReference type="SMART" id="SM00060">
    <property type="entry name" value="FN3"/>
    <property type="match status" value="1"/>
</dbReference>
<dbReference type="InterPro" id="IPR003961">
    <property type="entry name" value="FN3_dom"/>
</dbReference>
<dbReference type="Proteomes" id="UP000008143">
    <property type="component" value="Chromosome 5"/>
</dbReference>
<keyword evidence="9" id="KW-1185">Reference proteome</keyword>
<dbReference type="PANTHER" id="PTHR46877:SF9">
    <property type="entry name" value="EPHRIN TYPE-A RECEPTOR 7"/>
    <property type="match status" value="1"/>
</dbReference>
<dbReference type="PANTHER" id="PTHR46877">
    <property type="entry name" value="EPH RECEPTOR A5"/>
    <property type="match status" value="1"/>
</dbReference>
<dbReference type="OMA" id="WYYLIQM"/>
<protein>
    <submittedName>
        <fullName evidence="10">Receptor-type tyrosine-protein phosphatase eta-like</fullName>
    </submittedName>
</protein>
<evidence type="ECO:0000256" key="7">
    <source>
        <dbReference type="ARBA" id="ARBA00023170"/>
    </source>
</evidence>
<dbReference type="InterPro" id="IPR050449">
    <property type="entry name" value="Ephrin_rcpt_TKs"/>
</dbReference>
<dbReference type="InterPro" id="IPR013783">
    <property type="entry name" value="Ig-like_fold"/>
</dbReference>
<dbReference type="AlphaFoldDB" id="A0A8J1JIR8"/>
<keyword evidence="2" id="KW-0812">Transmembrane</keyword>
<comment type="subcellular location">
    <subcellularLocation>
        <location evidence="1">Membrane</location>
        <topology evidence="1">Single-pass membrane protein</topology>
    </subcellularLocation>
</comment>
<gene>
    <name evidence="10 11" type="primary">LOC116410809</name>
</gene>
<dbReference type="SUPFAM" id="SSF49265">
    <property type="entry name" value="Fibronectin type III"/>
    <property type="match status" value="2"/>
</dbReference>
<evidence type="ECO:0000256" key="6">
    <source>
        <dbReference type="ARBA" id="ARBA00023136"/>
    </source>
</evidence>
<dbReference type="InterPro" id="IPR036116">
    <property type="entry name" value="FN3_sf"/>
</dbReference>
<proteinExistence type="predicted"/>
<evidence type="ECO:0000259" key="8">
    <source>
        <dbReference type="PROSITE" id="PS50853"/>
    </source>
</evidence>
<dbReference type="RefSeq" id="XP_031757762.1">
    <property type="nucleotide sequence ID" value="XM_031901902.1"/>
</dbReference>
<keyword evidence="5" id="KW-1133">Transmembrane helix</keyword>
<dbReference type="GeneID" id="116410809"/>
<evidence type="ECO:0000313" key="9">
    <source>
        <dbReference type="Proteomes" id="UP000008143"/>
    </source>
</evidence>
<feature type="domain" description="Fibronectin type-III" evidence="8">
    <location>
        <begin position="45"/>
        <end position="129"/>
    </location>
</feature>
<reference evidence="10" key="1">
    <citation type="submission" date="2025-08" db="UniProtKB">
        <authorList>
            <consortium name="RefSeq"/>
        </authorList>
    </citation>
    <scope>IDENTIFICATION</scope>
    <source>
        <strain evidence="10">Nigerian</strain>
        <tissue evidence="10">Liver and blood</tissue>
    </source>
</reference>
<dbReference type="Gene3D" id="2.60.40.10">
    <property type="entry name" value="Immunoglobulins"/>
    <property type="match status" value="1"/>
</dbReference>
<dbReference type="PROSITE" id="PS50853">
    <property type="entry name" value="FN3"/>
    <property type="match status" value="2"/>
</dbReference>
<evidence type="ECO:0000256" key="5">
    <source>
        <dbReference type="ARBA" id="ARBA00022989"/>
    </source>
</evidence>
<evidence type="ECO:0000256" key="2">
    <source>
        <dbReference type="ARBA" id="ARBA00022692"/>
    </source>
</evidence>
<keyword evidence="6" id="KW-0472">Membrane</keyword>
<feature type="domain" description="Fibronectin type-III" evidence="8">
    <location>
        <begin position="1"/>
        <end position="44"/>
    </location>
</feature>
<evidence type="ECO:0000256" key="4">
    <source>
        <dbReference type="ARBA" id="ARBA00022840"/>
    </source>
</evidence>
<dbReference type="Xenbase" id="XB-GENE-29096407">
    <property type="gene designation" value="LOC116410809"/>
</dbReference>
<dbReference type="GO" id="GO:0016020">
    <property type="term" value="C:membrane"/>
    <property type="evidence" value="ECO:0007669"/>
    <property type="project" value="UniProtKB-SubCell"/>
</dbReference>
<sequence>MVTLNATTIDGLTPGNYYTFIVTAVVADDISGESANASTYTKPERVQNLTTYNISTTSVSLRWQPPVGNCWYYLIQMLENSNFSKRVTINDTTIDSLTPGNYYTFIITALVGDSDIKGESAKTSTYTSK</sequence>
<dbReference type="CDD" id="cd00063">
    <property type="entry name" value="FN3"/>
    <property type="match status" value="1"/>
</dbReference>
<keyword evidence="7" id="KW-0675">Receptor</keyword>
<name>A0A8J1JIR8_XENTR</name>
<evidence type="ECO:0000256" key="1">
    <source>
        <dbReference type="ARBA" id="ARBA00004167"/>
    </source>
</evidence>
<evidence type="ECO:0000256" key="3">
    <source>
        <dbReference type="ARBA" id="ARBA00022741"/>
    </source>
</evidence>
<dbReference type="OrthoDB" id="9907900at2759"/>
<evidence type="ECO:0000313" key="11">
    <source>
        <dbReference type="Xenbase" id="XB-GENE-29096407"/>
    </source>
</evidence>
<keyword evidence="3" id="KW-0547">Nucleotide-binding</keyword>
<dbReference type="KEGG" id="xtr:116410809"/>
<accession>A0A8J1JIR8</accession>
<dbReference type="Pfam" id="PF00041">
    <property type="entry name" value="fn3"/>
    <property type="match status" value="1"/>
</dbReference>
<dbReference type="GO" id="GO:0005524">
    <property type="term" value="F:ATP binding"/>
    <property type="evidence" value="ECO:0007669"/>
    <property type="project" value="UniProtKB-KW"/>
</dbReference>
<evidence type="ECO:0000313" key="10">
    <source>
        <dbReference type="RefSeq" id="XP_031757762.1"/>
    </source>
</evidence>
<dbReference type="AGR" id="Xenbase:XB-GENE-29096407"/>
<organism evidence="9 10">
    <name type="scientific">Xenopus tropicalis</name>
    <name type="common">Western clawed frog</name>
    <name type="synonym">Silurana tropicalis</name>
    <dbReference type="NCBI Taxonomy" id="8364"/>
    <lineage>
        <taxon>Eukaryota</taxon>
        <taxon>Metazoa</taxon>
        <taxon>Chordata</taxon>
        <taxon>Craniata</taxon>
        <taxon>Vertebrata</taxon>
        <taxon>Euteleostomi</taxon>
        <taxon>Amphibia</taxon>
        <taxon>Batrachia</taxon>
        <taxon>Anura</taxon>
        <taxon>Pipoidea</taxon>
        <taxon>Pipidae</taxon>
        <taxon>Xenopodinae</taxon>
        <taxon>Xenopus</taxon>
        <taxon>Silurana</taxon>
    </lineage>
</organism>